<organism evidence="1 2">
    <name type="scientific">Candidatus Uhrbacteria bacterium RIFCSPLOWO2_02_FULL_48_18</name>
    <dbReference type="NCBI Taxonomy" id="1802408"/>
    <lineage>
        <taxon>Bacteria</taxon>
        <taxon>Candidatus Uhriibacteriota</taxon>
    </lineage>
</organism>
<evidence type="ECO:0000313" key="1">
    <source>
        <dbReference type="EMBL" id="OGL88274.1"/>
    </source>
</evidence>
<dbReference type="Gene3D" id="2.30.30.110">
    <property type="match status" value="1"/>
</dbReference>
<gene>
    <name evidence="1" type="ORF">A3I41_00950</name>
</gene>
<dbReference type="InterPro" id="IPR011067">
    <property type="entry name" value="Plasmid_toxin/cell-grow_inhib"/>
</dbReference>
<dbReference type="Proteomes" id="UP000176593">
    <property type="component" value="Unassembled WGS sequence"/>
</dbReference>
<sequence length="161" mass="19556">MIKFIWEFFFCFNILRMKNFDEWNLLKEKIELLNMQIPFFHEREVWWCSIGLNIGYEQDGKNALFERPVLILRKFNRHTAWILPMTSKNRTGNWYHPYVQQGKIFSILLLQLRLISSKRLQRLIRKISEEEFKQIEEKIIALIKKRNSHIESSSGAKRPNK</sequence>
<reference evidence="1 2" key="1">
    <citation type="journal article" date="2016" name="Nat. Commun.">
        <title>Thousands of microbial genomes shed light on interconnected biogeochemical processes in an aquifer system.</title>
        <authorList>
            <person name="Anantharaman K."/>
            <person name="Brown C.T."/>
            <person name="Hug L.A."/>
            <person name="Sharon I."/>
            <person name="Castelle C.J."/>
            <person name="Probst A.J."/>
            <person name="Thomas B.C."/>
            <person name="Singh A."/>
            <person name="Wilkins M.J."/>
            <person name="Karaoz U."/>
            <person name="Brodie E.L."/>
            <person name="Williams K.H."/>
            <person name="Hubbard S.S."/>
            <person name="Banfield J.F."/>
        </authorList>
    </citation>
    <scope>NUCLEOTIDE SEQUENCE [LARGE SCALE GENOMIC DNA]</scope>
</reference>
<evidence type="ECO:0008006" key="3">
    <source>
        <dbReference type="Google" id="ProtNLM"/>
    </source>
</evidence>
<name>A0A1F7VE58_9BACT</name>
<accession>A0A1F7VE58</accession>
<protein>
    <recommendedName>
        <fullName evidence="3">Toxin-antitoxin system protein</fullName>
    </recommendedName>
</protein>
<evidence type="ECO:0000313" key="2">
    <source>
        <dbReference type="Proteomes" id="UP000176593"/>
    </source>
</evidence>
<dbReference type="EMBL" id="MGEQ01000001">
    <property type="protein sequence ID" value="OGL88274.1"/>
    <property type="molecule type" value="Genomic_DNA"/>
</dbReference>
<comment type="caution">
    <text evidence="1">The sequence shown here is derived from an EMBL/GenBank/DDBJ whole genome shotgun (WGS) entry which is preliminary data.</text>
</comment>
<dbReference type="AlphaFoldDB" id="A0A1F7VE58"/>
<dbReference type="Pfam" id="PF02452">
    <property type="entry name" value="PemK_toxin"/>
    <property type="match status" value="1"/>
</dbReference>
<dbReference type="GO" id="GO:0003677">
    <property type="term" value="F:DNA binding"/>
    <property type="evidence" value="ECO:0007669"/>
    <property type="project" value="InterPro"/>
</dbReference>
<dbReference type="SUPFAM" id="SSF50118">
    <property type="entry name" value="Cell growth inhibitor/plasmid maintenance toxic component"/>
    <property type="match status" value="1"/>
</dbReference>
<dbReference type="InterPro" id="IPR003477">
    <property type="entry name" value="PemK-like"/>
</dbReference>
<proteinExistence type="predicted"/>